<protein>
    <submittedName>
        <fullName evidence="2">Uncharacterized protein</fullName>
    </submittedName>
</protein>
<dbReference type="OrthoDB" id="2662290at2759"/>
<organism evidence="2 3">
    <name type="scientific">Psilocybe cf. subviscida</name>
    <dbReference type="NCBI Taxonomy" id="2480587"/>
    <lineage>
        <taxon>Eukaryota</taxon>
        <taxon>Fungi</taxon>
        <taxon>Dikarya</taxon>
        <taxon>Basidiomycota</taxon>
        <taxon>Agaricomycotina</taxon>
        <taxon>Agaricomycetes</taxon>
        <taxon>Agaricomycetidae</taxon>
        <taxon>Agaricales</taxon>
        <taxon>Agaricineae</taxon>
        <taxon>Strophariaceae</taxon>
        <taxon>Psilocybe</taxon>
    </lineage>
</organism>
<dbReference type="EMBL" id="JAACJJ010000056">
    <property type="protein sequence ID" value="KAF5311943.1"/>
    <property type="molecule type" value="Genomic_DNA"/>
</dbReference>
<evidence type="ECO:0000256" key="1">
    <source>
        <dbReference type="SAM" id="MobiDB-lite"/>
    </source>
</evidence>
<reference evidence="2 3" key="1">
    <citation type="journal article" date="2020" name="ISME J.">
        <title>Uncovering the hidden diversity of litter-decomposition mechanisms in mushroom-forming fungi.</title>
        <authorList>
            <person name="Floudas D."/>
            <person name="Bentzer J."/>
            <person name="Ahren D."/>
            <person name="Johansson T."/>
            <person name="Persson P."/>
            <person name="Tunlid A."/>
        </authorList>
    </citation>
    <scope>NUCLEOTIDE SEQUENCE [LARGE SCALE GENOMIC DNA]</scope>
    <source>
        <strain evidence="2 3">CBS 101986</strain>
    </source>
</reference>
<accession>A0A8H5AW57</accession>
<dbReference type="Proteomes" id="UP000567179">
    <property type="component" value="Unassembled WGS sequence"/>
</dbReference>
<sequence length="431" mass="46737">MFPPGSINNGETAAAHDNLHTLSIPSTSSPPPSASMASQSTSLILTPTMPVVSGSIPSLSGDLHLTPSEIYRDHLQRKNMGHPLWIPGSNERLPVAYRASGVMPGDVGVITSQGGFSYLFNVLHESMHPRNAGMRLPPDFVPFATSLAEYDIEEFREYEGVTGCYLADESVIRVNGGDDSSKTVLQTSAKHAAVLMLPETVHTTNLLSIVPLRDYIRGNLPSWYSFVRDVKGWDVKNGDIRVVHSCRKSSGYGIATVSNGSPDPTTEVTFSVQDASADDSGCRYRWSHRGCATVKAGPTSNPGISQPANQCLFIGTIDFKLGEDQWRSIEHGEVPTFSCHSGQSGEPQAHLNRQPEYKYEPLDTCGPSGIANSSHSGSRRSSCDLAQFRVTADYTTRPSRPLPSDILADVLIKAACFFLRSWTGGHTLQTR</sequence>
<evidence type="ECO:0000313" key="2">
    <source>
        <dbReference type="EMBL" id="KAF5311943.1"/>
    </source>
</evidence>
<feature type="region of interest" description="Disordered" evidence="1">
    <location>
        <begin position="21"/>
        <end position="40"/>
    </location>
</feature>
<proteinExistence type="predicted"/>
<name>A0A8H5AW57_9AGAR</name>
<gene>
    <name evidence="2" type="ORF">D9619_002359</name>
</gene>
<comment type="caution">
    <text evidence="2">The sequence shown here is derived from an EMBL/GenBank/DDBJ whole genome shotgun (WGS) entry which is preliminary data.</text>
</comment>
<keyword evidence="3" id="KW-1185">Reference proteome</keyword>
<dbReference type="AlphaFoldDB" id="A0A8H5AW57"/>
<evidence type="ECO:0000313" key="3">
    <source>
        <dbReference type="Proteomes" id="UP000567179"/>
    </source>
</evidence>